<keyword evidence="14" id="KW-1185">Reference proteome</keyword>
<evidence type="ECO:0000256" key="8">
    <source>
        <dbReference type="ARBA" id="ARBA00023055"/>
    </source>
</evidence>
<dbReference type="GO" id="GO:0034727">
    <property type="term" value="P:piecemeal microautophagy of the nucleus"/>
    <property type="evidence" value="ECO:0007669"/>
    <property type="project" value="TreeGrafter"/>
</dbReference>
<dbReference type="PANTHER" id="PTHR13190:SF1">
    <property type="entry name" value="AUTOPHAGY-RELATED 2, ISOFORM A"/>
    <property type="match status" value="1"/>
</dbReference>
<dbReference type="GO" id="GO:0034045">
    <property type="term" value="C:phagophore assembly site membrane"/>
    <property type="evidence" value="ECO:0007669"/>
    <property type="project" value="UniProtKB-SubCell"/>
</dbReference>
<dbReference type="STRING" id="35608.A0A2U1NXH0"/>
<evidence type="ECO:0000313" key="13">
    <source>
        <dbReference type="EMBL" id="PWA78209.1"/>
    </source>
</evidence>
<comment type="subcellular location">
    <subcellularLocation>
        <location evidence="1">Endoplasmic reticulum membrane</location>
        <topology evidence="1">Peripheral membrane protein</topology>
    </subcellularLocation>
    <subcellularLocation>
        <location evidence="2">Preautophagosomal structure membrane</location>
        <topology evidence="2">Peripheral membrane protein</topology>
    </subcellularLocation>
</comment>
<evidence type="ECO:0000256" key="4">
    <source>
        <dbReference type="ARBA" id="ARBA00018070"/>
    </source>
</evidence>
<organism evidence="13 14">
    <name type="scientific">Artemisia annua</name>
    <name type="common">Sweet wormwood</name>
    <dbReference type="NCBI Taxonomy" id="35608"/>
    <lineage>
        <taxon>Eukaryota</taxon>
        <taxon>Viridiplantae</taxon>
        <taxon>Streptophyta</taxon>
        <taxon>Embryophyta</taxon>
        <taxon>Tracheophyta</taxon>
        <taxon>Spermatophyta</taxon>
        <taxon>Magnoliopsida</taxon>
        <taxon>eudicotyledons</taxon>
        <taxon>Gunneridae</taxon>
        <taxon>Pentapetalae</taxon>
        <taxon>asterids</taxon>
        <taxon>campanulids</taxon>
        <taxon>Asterales</taxon>
        <taxon>Asteraceae</taxon>
        <taxon>Asteroideae</taxon>
        <taxon>Anthemideae</taxon>
        <taxon>Artemisiinae</taxon>
        <taxon>Artemisia</taxon>
    </lineage>
</organism>
<comment type="catalytic activity">
    <reaction evidence="11">
        <text>a 1,2-diacyl-sn-glycero-3-phosphoethanolamine(in) = a 1,2-diacyl-sn-glycero-3-phosphoethanolamine(out)</text>
        <dbReference type="Rhea" id="RHEA:38895"/>
        <dbReference type="ChEBI" id="CHEBI:64612"/>
    </reaction>
</comment>
<dbReference type="GO" id="GO:0000045">
    <property type="term" value="P:autophagosome assembly"/>
    <property type="evidence" value="ECO:0007669"/>
    <property type="project" value="TreeGrafter"/>
</dbReference>
<proteinExistence type="inferred from homology"/>
<feature type="region of interest" description="Disordered" evidence="12">
    <location>
        <begin position="133"/>
        <end position="157"/>
    </location>
</feature>
<dbReference type="GO" id="GO:0043495">
    <property type="term" value="F:protein-membrane adaptor activity"/>
    <property type="evidence" value="ECO:0007669"/>
    <property type="project" value="TreeGrafter"/>
</dbReference>
<evidence type="ECO:0000256" key="5">
    <source>
        <dbReference type="ARBA" id="ARBA00022448"/>
    </source>
</evidence>
<comment type="caution">
    <text evidence="13">The sequence shown here is derived from an EMBL/GenBank/DDBJ whole genome shotgun (WGS) entry which is preliminary data.</text>
</comment>
<accession>A0A2U1NXH0</accession>
<gene>
    <name evidence="13" type="ORF">CTI12_AA217170</name>
</gene>
<evidence type="ECO:0000256" key="9">
    <source>
        <dbReference type="ARBA" id="ARBA00023136"/>
    </source>
</evidence>
<dbReference type="GO" id="GO:0000422">
    <property type="term" value="P:autophagy of mitochondrion"/>
    <property type="evidence" value="ECO:0007669"/>
    <property type="project" value="TreeGrafter"/>
</dbReference>
<dbReference type="GO" id="GO:0061908">
    <property type="term" value="C:phagophore"/>
    <property type="evidence" value="ECO:0007669"/>
    <property type="project" value="TreeGrafter"/>
</dbReference>
<sequence>MGTIAFLRSVSLEAIGLGAHLAAGAHAILVQAEDIISTSPPSVPRPIQTRLNPNVRSAQPKDARQGVQQAFETMTDGLGKSASALVQTPLKKYQRGDGVGSALSTAVQAAPGAAIAPASAAARAVHSALLGVRNSLDPEHKKDSMDKYLGTTHSQPR</sequence>
<dbReference type="PANTHER" id="PTHR13190">
    <property type="entry name" value="AUTOPHAGY-RELATED 2, ISOFORM A"/>
    <property type="match status" value="1"/>
</dbReference>
<keyword evidence="8" id="KW-0445">Lipid transport</keyword>
<evidence type="ECO:0000256" key="3">
    <source>
        <dbReference type="ARBA" id="ARBA00009714"/>
    </source>
</evidence>
<evidence type="ECO:0000256" key="11">
    <source>
        <dbReference type="ARBA" id="ARBA00024615"/>
    </source>
</evidence>
<dbReference type="GO" id="GO:0032266">
    <property type="term" value="F:phosphatidylinositol-3-phosphate binding"/>
    <property type="evidence" value="ECO:0007669"/>
    <property type="project" value="TreeGrafter"/>
</dbReference>
<keyword evidence="6" id="KW-0256">Endoplasmic reticulum</keyword>
<dbReference type="Pfam" id="PF13329">
    <property type="entry name" value="ATG2_CAD"/>
    <property type="match status" value="1"/>
</dbReference>
<evidence type="ECO:0000256" key="6">
    <source>
        <dbReference type="ARBA" id="ARBA00022824"/>
    </source>
</evidence>
<dbReference type="Proteomes" id="UP000245207">
    <property type="component" value="Unassembled WGS sequence"/>
</dbReference>
<protein>
    <recommendedName>
        <fullName evidence="4">Autophagy-related protein 2</fullName>
    </recommendedName>
</protein>
<reference evidence="13 14" key="1">
    <citation type="journal article" date="2018" name="Mol. Plant">
        <title>The genome of Artemisia annua provides insight into the evolution of Asteraceae family and artemisinin biosynthesis.</title>
        <authorList>
            <person name="Shen Q."/>
            <person name="Zhang L."/>
            <person name="Liao Z."/>
            <person name="Wang S."/>
            <person name="Yan T."/>
            <person name="Shi P."/>
            <person name="Liu M."/>
            <person name="Fu X."/>
            <person name="Pan Q."/>
            <person name="Wang Y."/>
            <person name="Lv Z."/>
            <person name="Lu X."/>
            <person name="Zhang F."/>
            <person name="Jiang W."/>
            <person name="Ma Y."/>
            <person name="Chen M."/>
            <person name="Hao X."/>
            <person name="Li L."/>
            <person name="Tang Y."/>
            <person name="Lv G."/>
            <person name="Zhou Y."/>
            <person name="Sun X."/>
            <person name="Brodelius P.E."/>
            <person name="Rose J.K.C."/>
            <person name="Tang K."/>
        </authorList>
    </citation>
    <scope>NUCLEOTIDE SEQUENCE [LARGE SCALE GENOMIC DNA]</scope>
    <source>
        <strain evidence="14">cv. Huhao1</strain>
        <tissue evidence="13">Leaf</tissue>
    </source>
</reference>
<name>A0A2U1NXH0_ARTAN</name>
<dbReference type="EMBL" id="PKPP01002017">
    <property type="protein sequence ID" value="PWA78209.1"/>
    <property type="molecule type" value="Genomic_DNA"/>
</dbReference>
<dbReference type="GO" id="GO:0061723">
    <property type="term" value="P:glycophagy"/>
    <property type="evidence" value="ECO:0007669"/>
    <property type="project" value="TreeGrafter"/>
</dbReference>
<evidence type="ECO:0000256" key="2">
    <source>
        <dbReference type="ARBA" id="ARBA00004623"/>
    </source>
</evidence>
<keyword evidence="9" id="KW-0472">Membrane</keyword>
<feature type="compositionally biased region" description="Basic and acidic residues" evidence="12">
    <location>
        <begin position="136"/>
        <end position="146"/>
    </location>
</feature>
<dbReference type="GO" id="GO:0061709">
    <property type="term" value="P:reticulophagy"/>
    <property type="evidence" value="ECO:0007669"/>
    <property type="project" value="TreeGrafter"/>
</dbReference>
<dbReference type="OrthoDB" id="18982at2759"/>
<evidence type="ECO:0000256" key="12">
    <source>
        <dbReference type="SAM" id="MobiDB-lite"/>
    </source>
</evidence>
<comment type="similarity">
    <text evidence="3">Belongs to the ATG2 family.</text>
</comment>
<evidence type="ECO:0000256" key="1">
    <source>
        <dbReference type="ARBA" id="ARBA00004406"/>
    </source>
</evidence>
<keyword evidence="5" id="KW-0813">Transport</keyword>
<dbReference type="GO" id="GO:0006869">
    <property type="term" value="P:lipid transport"/>
    <property type="evidence" value="ECO:0007669"/>
    <property type="project" value="UniProtKB-KW"/>
</dbReference>
<dbReference type="InterPro" id="IPR026849">
    <property type="entry name" value="ATG2"/>
</dbReference>
<evidence type="ECO:0000256" key="7">
    <source>
        <dbReference type="ARBA" id="ARBA00023006"/>
    </source>
</evidence>
<dbReference type="AlphaFoldDB" id="A0A2U1NXH0"/>
<comment type="catalytic activity">
    <reaction evidence="10">
        <text>a 1,2-diacyl-sn-glycero-3-phospho-L-serine(in) = a 1,2-diacyl-sn-glycero-3-phospho-L-serine(out)</text>
        <dbReference type="Rhea" id="RHEA:38663"/>
        <dbReference type="ChEBI" id="CHEBI:57262"/>
    </reaction>
</comment>
<evidence type="ECO:0000256" key="10">
    <source>
        <dbReference type="ARBA" id="ARBA00024479"/>
    </source>
</evidence>
<keyword evidence="7" id="KW-0072">Autophagy</keyword>
<dbReference type="GO" id="GO:0005789">
    <property type="term" value="C:endoplasmic reticulum membrane"/>
    <property type="evidence" value="ECO:0007669"/>
    <property type="project" value="UniProtKB-SubCell"/>
</dbReference>
<evidence type="ECO:0000313" key="14">
    <source>
        <dbReference type="Proteomes" id="UP000245207"/>
    </source>
</evidence>